<accession>A0A9P6LGM3</accession>
<evidence type="ECO:0000256" key="1">
    <source>
        <dbReference type="ARBA" id="ARBA00004141"/>
    </source>
</evidence>
<feature type="transmembrane region" description="Helical" evidence="6">
    <location>
        <begin position="597"/>
        <end position="618"/>
    </location>
</feature>
<sequence>MAPWPRALEIPDASHPPSAVASEAISARLDPAYDRIPDGLTDHQWTIIQSTSLAVAALSFASVTLAFYWFSRMRRSFRHDLIMLLMSSDMLKSLWFIIFPIADFRNGPIPSDSSFCQASGFFLSVGIEASDIAVVLIALHTALYIFRPRYSGRQSGLYPHRRTAFAAFIFVPILMASLAFINWPGYANNGEYCYLPVRPEWTRLALSWVPRYLILLTIVALYAYIYIYVTLRIRRFGRLSAMRRASATHLAGDWAHIPSVPPTPTSRRGSETSIEESERRRTSSTATTMNADIELLHSRQKIQWNWPKYGNEDGRIPEQDENAEHIRFDQSTSPLSTTFEPISPPPQSYIRRDTIDMSPSYNNNHYHRGSFSTFMHPPHSPTTARAKSLANIWSILRRGTTLDSDPDHNATPFLFHPAMDGTGMAKTRDKIRRQLRLLFVYPLVYILIWAVPFVAHVMRWDNPEQAGPFVVVLLSLVRTMVSPPLDDKDTCMQETTSPMAQTKRRRSRKTILQNTLKSWSLHSVYRLLFNPHNIVYNQSKIVIFKDRLMALLAAAVHIAPIATTVVMARLVFSEYWIGGDLTPFNAWDKQANLTIQFAAKLLESLIIGSLATIIFTFIRYEVTLGQGAPLAAFFTGKDFESLSFLWSDEFFAMMRGRFSSTWKKVAFLVFSAVCCLLAVVVPPATATILLPIQDWYDMGGSWVWIENHGQYMYPMNITSNSTLPGDICRVAGDTRCPSAGWESLDHLAAFFPTHSVTNLDQRVFTRTPGLWPVPTVGALLMISVDVREPFASITGWSDTRWEESRMMLPHHAIGAGMVSTMQLWEAAMSLMGIENNKQYRGSSSRYSTHQNVASVKTRCLASMPGNDSSLPARVVFPDVRSPDRLYAEMTTDDPVVRKVMANINGSIPELFYFDIDPEGNLAGNASVGSIVSLPLGESHSAVYGCITNAQWMQNCEVQVTPDYHVTTYKWPIDNRWDNANQKAFIHTSFANLSNPSIDAANTTVFQRLATTAGLVNPPESRSEWIPGHVEALINGMLVNAMARTAPLSQIVTKMKDPDGAWWRHFFPRGRVFGLPEETAFDVSDDDKVRLSSLYFRAEMLGYAYTGRDGTVRYSMIGLFLYCAIAACFVAWSVGFGITSSSWESTPELLALAMRSPQPGEETMPTSVMEDTNALQKSYCIVAEGQELLLRPVEATQPGEESKVPEEVRVKPNTAYR</sequence>
<feature type="transmembrane region" description="Helical" evidence="6">
    <location>
        <begin position="47"/>
        <end position="69"/>
    </location>
</feature>
<feature type="region of interest" description="Disordered" evidence="5">
    <location>
        <begin position="257"/>
        <end position="286"/>
    </location>
</feature>
<dbReference type="PANTHER" id="PTHR23112">
    <property type="entry name" value="G PROTEIN-COUPLED RECEPTOR 157-RELATED"/>
    <property type="match status" value="1"/>
</dbReference>
<proteinExistence type="predicted"/>
<reference evidence="9" key="2">
    <citation type="submission" date="2020-11" db="EMBL/GenBank/DDBJ databases">
        <title>Whole genome sequencing of Colletotrichum sp.</title>
        <authorList>
            <person name="Li H."/>
        </authorList>
    </citation>
    <scope>NUCLEOTIDE SEQUENCE</scope>
    <source>
        <strain evidence="9">CkLH20</strain>
    </source>
</reference>
<dbReference type="Gene3D" id="1.20.1070.10">
    <property type="entry name" value="Rhodopsin 7-helix transmembrane proteins"/>
    <property type="match status" value="1"/>
</dbReference>
<evidence type="ECO:0000313" key="10">
    <source>
        <dbReference type="Proteomes" id="UP000781932"/>
    </source>
</evidence>
<keyword evidence="9" id="KW-0675">Receptor</keyword>
<evidence type="ECO:0000256" key="5">
    <source>
        <dbReference type="SAM" id="MobiDB-lite"/>
    </source>
</evidence>
<dbReference type="GeneID" id="62165956"/>
<evidence type="ECO:0000256" key="4">
    <source>
        <dbReference type="ARBA" id="ARBA00023136"/>
    </source>
</evidence>
<dbReference type="AlphaFoldDB" id="A0A9P6LGM3"/>
<dbReference type="SUPFAM" id="SSF81321">
    <property type="entry name" value="Family A G protein-coupled receptor-like"/>
    <property type="match status" value="1"/>
</dbReference>
<feature type="transmembrane region" description="Helical" evidence="6">
    <location>
        <begin position="81"/>
        <end position="101"/>
    </location>
</feature>
<dbReference type="GO" id="GO:0007189">
    <property type="term" value="P:adenylate cyclase-activating G protein-coupled receptor signaling pathway"/>
    <property type="evidence" value="ECO:0007669"/>
    <property type="project" value="TreeGrafter"/>
</dbReference>
<feature type="domain" description="G protein-coupled receptor GPR1/2/3 C-terminal" evidence="8">
    <location>
        <begin position="426"/>
        <end position="473"/>
    </location>
</feature>
<evidence type="ECO:0000313" key="9">
    <source>
        <dbReference type="EMBL" id="KAF9872341.1"/>
    </source>
</evidence>
<evidence type="ECO:0000259" key="7">
    <source>
        <dbReference type="Pfam" id="PF11710"/>
    </source>
</evidence>
<protein>
    <submittedName>
        <fullName evidence="9">Plasma membrane g protein coupled receptor that interacts with the heterotrimeric g protein a</fullName>
    </submittedName>
</protein>
<feature type="transmembrane region" description="Helical" evidence="6">
    <location>
        <begin position="1118"/>
        <end position="1137"/>
    </location>
</feature>
<dbReference type="InterPro" id="IPR022596">
    <property type="entry name" value="GPR1/2/3_C"/>
</dbReference>
<evidence type="ECO:0000256" key="6">
    <source>
        <dbReference type="SAM" id="Phobius"/>
    </source>
</evidence>
<feature type="transmembrane region" description="Helical" evidence="6">
    <location>
        <begin position="165"/>
        <end position="185"/>
    </location>
</feature>
<feature type="transmembrane region" description="Helical" evidence="6">
    <location>
        <begin position="665"/>
        <end position="684"/>
    </location>
</feature>
<dbReference type="OrthoDB" id="5368598at2759"/>
<dbReference type="EMBL" id="JAATWM020000038">
    <property type="protein sequence ID" value="KAF9872341.1"/>
    <property type="molecule type" value="Genomic_DNA"/>
</dbReference>
<feature type="transmembrane region" description="Helical" evidence="6">
    <location>
        <begin position="435"/>
        <end position="454"/>
    </location>
</feature>
<feature type="transmembrane region" description="Helical" evidence="6">
    <location>
        <begin position="205"/>
        <end position="229"/>
    </location>
</feature>
<dbReference type="CDD" id="cd00637">
    <property type="entry name" value="7tm_classA_rhodopsin-like"/>
    <property type="match status" value="1"/>
</dbReference>
<organism evidence="9 10">
    <name type="scientific">Colletotrichum karsti</name>
    <dbReference type="NCBI Taxonomy" id="1095194"/>
    <lineage>
        <taxon>Eukaryota</taxon>
        <taxon>Fungi</taxon>
        <taxon>Dikarya</taxon>
        <taxon>Ascomycota</taxon>
        <taxon>Pezizomycotina</taxon>
        <taxon>Sordariomycetes</taxon>
        <taxon>Hypocreomycetidae</taxon>
        <taxon>Glomerellales</taxon>
        <taxon>Glomerellaceae</taxon>
        <taxon>Colletotrichum</taxon>
        <taxon>Colletotrichum boninense species complex</taxon>
    </lineage>
</organism>
<dbReference type="Pfam" id="PF11970">
    <property type="entry name" value="GPR_Gpa2_C"/>
    <property type="match status" value="1"/>
</dbReference>
<name>A0A9P6LGM3_9PEZI</name>
<dbReference type="InterPro" id="IPR023041">
    <property type="entry name" value="Glucose_rcpt_Git3-like_N"/>
</dbReference>
<feature type="region of interest" description="Disordered" evidence="5">
    <location>
        <begin position="1193"/>
        <end position="1216"/>
    </location>
</feature>
<feature type="transmembrane region" description="Helical" evidence="6">
    <location>
        <begin position="548"/>
        <end position="577"/>
    </location>
</feature>
<comment type="caution">
    <text evidence="9">The sequence shown here is derived from an EMBL/GenBank/DDBJ whole genome shotgun (WGS) entry which is preliminary data.</text>
</comment>
<comment type="subcellular location">
    <subcellularLocation>
        <location evidence="1">Membrane</location>
        <topology evidence="1">Multi-pass membrane protein</topology>
    </subcellularLocation>
</comment>
<keyword evidence="2 6" id="KW-0812">Transmembrane</keyword>
<keyword evidence="4 6" id="KW-0472">Membrane</keyword>
<keyword evidence="3 6" id="KW-1133">Transmembrane helix</keyword>
<dbReference type="GO" id="GO:0004930">
    <property type="term" value="F:G protein-coupled receptor activity"/>
    <property type="evidence" value="ECO:0007669"/>
    <property type="project" value="TreeGrafter"/>
</dbReference>
<evidence type="ECO:0000256" key="3">
    <source>
        <dbReference type="ARBA" id="ARBA00022989"/>
    </source>
</evidence>
<keyword evidence="10" id="KW-1185">Reference proteome</keyword>
<reference evidence="9" key="1">
    <citation type="submission" date="2020-03" db="EMBL/GenBank/DDBJ databases">
        <authorList>
            <person name="He L."/>
        </authorList>
    </citation>
    <scope>NUCLEOTIDE SEQUENCE</scope>
    <source>
        <strain evidence="9">CkLH20</strain>
    </source>
</reference>
<gene>
    <name evidence="9" type="ORF">CkaCkLH20_10168</name>
</gene>
<evidence type="ECO:0000256" key="2">
    <source>
        <dbReference type="ARBA" id="ARBA00022692"/>
    </source>
</evidence>
<feature type="compositionally biased region" description="Basic and acidic residues" evidence="5">
    <location>
        <begin position="1199"/>
        <end position="1209"/>
    </location>
</feature>
<feature type="domain" description="Glucose receptor Git3-like N-terminal" evidence="7">
    <location>
        <begin position="51"/>
        <end position="235"/>
    </location>
</feature>
<evidence type="ECO:0000259" key="8">
    <source>
        <dbReference type="Pfam" id="PF11970"/>
    </source>
</evidence>
<dbReference type="Pfam" id="PF11710">
    <property type="entry name" value="Git3"/>
    <property type="match status" value="1"/>
</dbReference>
<dbReference type="RefSeq" id="XP_038741802.1">
    <property type="nucleotide sequence ID" value="XM_038892882.1"/>
</dbReference>
<dbReference type="GO" id="GO:0005886">
    <property type="term" value="C:plasma membrane"/>
    <property type="evidence" value="ECO:0007669"/>
    <property type="project" value="TreeGrafter"/>
</dbReference>
<feature type="transmembrane region" description="Helical" evidence="6">
    <location>
        <begin position="466"/>
        <end position="485"/>
    </location>
</feature>
<feature type="transmembrane region" description="Helical" evidence="6">
    <location>
        <begin position="121"/>
        <end position="145"/>
    </location>
</feature>
<dbReference type="Proteomes" id="UP000781932">
    <property type="component" value="Unassembled WGS sequence"/>
</dbReference>
<dbReference type="PANTHER" id="PTHR23112:SF37">
    <property type="entry name" value="G PROTEIN-COUPLED RECEPTOR GPR1"/>
    <property type="match status" value="1"/>
</dbReference>